<feature type="region of interest" description="Disordered" evidence="5">
    <location>
        <begin position="696"/>
        <end position="723"/>
    </location>
</feature>
<feature type="compositionally biased region" description="Basic and acidic residues" evidence="5">
    <location>
        <begin position="696"/>
        <end position="716"/>
    </location>
</feature>
<feature type="compositionally biased region" description="Polar residues" evidence="5">
    <location>
        <begin position="992"/>
        <end position="1004"/>
    </location>
</feature>
<dbReference type="CDD" id="cd16449">
    <property type="entry name" value="RING-HC"/>
    <property type="match status" value="1"/>
</dbReference>
<keyword evidence="8" id="KW-1185">Reference proteome</keyword>
<sequence length="1412" mass="154998">MGFDNECIVNIQTLAGEYFCPVCRLLVYPNEALQSQCTHLYCKPCLTYIVCTTRACPYDGYLVTEADSKPLTESDKTLAETIGKIAVHCLYHRSGCTWQGSLSECTSHCSGCAFGNSPVVCNRCGIQIVHRQVQEHAQNCPGVQPQAQQGEATQDTSATSAAVPTGQTQTVTQVGTAASQASTATTTPGQDSNHQANPNSQTQAVVQTVVQSTPEQWYQQQQYQQYYQQYPGYDQYQQQYQQYYPYQQPVVPQAQPQVQVQPQLQAQPQSQSLGQSQTLSHAQAPLATQSQNQAQVNPQQQVHLAMQPHTQIQSLTQPPAPGHPQTQPQPYAYPQVQPNPTKPQTQQHMQIPYYQQPPQMQHQQPQIQQQAQSYPVSQPRPNSQLQTHAPVPHNTQPQPNPSQPNQPSHPNVQPQMQHTSAHAVTGHNSYPQPQPHQQMQLGAPQHPSLIHPQGGPQSQSHHPVQLQHQFPQQPPYMHPHQSHAPFPNQQQLASLPSAGQGQNVPPPHQQTNYAHSQQPGHQVHQRPVMQPVQQHMPQQYVQQQQPYAQQQMPMSSHLRPQGPPHSFPQHTNTYLQPQDNVAFSHNIQHNQSQNAVGRPMMPNAGIQSQPFSQSASGIPIRPTHPVAGQPSGNQNMLGSNNQVQLSSGQQFRVSGPTERQGDLTKQQMEFSQKNGKKAGSDLDAALNLGRGATEMKSVKSETDMKDENKQMGEEKTSLGVSSAQEIAQSTQIPGIDMKSYALENGKVHLVKEEAAESTLHPVSEKSGGIVFEHQNDTSNERVVVKDKEIQDGPSLKISSSQGAELLEEQSGTLLKDDTGVTQPTSGADKSSISVSTSSAHGVDEYRNFPPPPPGQAQSGGFLQPSHPVPFADLGKHQHPLIHYGPTSVQQRPAAISMMQASHPGLPEQPLAPGHAPTQFRNQVNGPIFHPAQPLKPTEHFHSQVFKQPHGPEIQPSGVHGPGIVPPFGREPTNHGQNFEPQSLTPLGPFNQGHATSFPSGNSKMSRGEPVEGSHFGVPPSGGFDPHGGMMAKAPAHPPEGLRGQNGPSLFGLQEERFKPSRSNPFPLVTSEYNINRGEFEDDLKKFPRPSRLDAEPVPRLGSYSLGAHDMVSHGVNYDRFNPGVGGAASRFFPPPHLSSELAERPGGFHDDAIGKSDSAHSHADYIGPGPGYGRHHIDGMNTRSPVSRSGIDDFDVRDSGRFGDPITFHDSRFPHLPNHLRRGEFEGPGNMRMGENFRSDFVGHDCFTGHLRRGEHLGPPNFNRHLQLGEPHGFGGHTRIPELVGPGSFESFGRGNRQGHPRLGEPGFRSSFSLQGFRDGGPFTGDTESFDNMRKRKAASMGWCRICKVDCETVEGLDLHSQKREHQKMAMDMVKSIKHNAKKHKLTHNEQSSIEDASKPRNASLDGRGNKH</sequence>
<dbReference type="PANTHER" id="PTHR37393">
    <property type="entry name" value="AT-RICH INTERACTIVE DOMAIN-CONTAINING PROTEIN 1A-LIKE"/>
    <property type="match status" value="1"/>
</dbReference>
<feature type="compositionally biased region" description="Polar residues" evidence="5">
    <location>
        <begin position="188"/>
        <end position="199"/>
    </location>
</feature>
<keyword evidence="3" id="KW-0862">Zinc</keyword>
<feature type="compositionally biased region" description="Low complexity" evidence="5">
    <location>
        <begin position="261"/>
        <end position="277"/>
    </location>
</feature>
<name>A0AAD7P9Z5_QUISA</name>
<feature type="compositionally biased region" description="Low complexity" evidence="5">
    <location>
        <begin position="405"/>
        <end position="415"/>
    </location>
</feature>
<evidence type="ECO:0000259" key="6">
    <source>
        <dbReference type="PROSITE" id="PS50089"/>
    </source>
</evidence>
<feature type="compositionally biased region" description="Low complexity" evidence="5">
    <location>
        <begin position="324"/>
        <end position="379"/>
    </location>
</feature>
<dbReference type="PROSITE" id="PS00518">
    <property type="entry name" value="ZF_RING_1"/>
    <property type="match status" value="1"/>
</dbReference>
<protein>
    <submittedName>
        <fullName evidence="7">Mediator of RNA polymerase II transcription subunit 12-like protein</fullName>
    </submittedName>
</protein>
<feature type="domain" description="RING-type" evidence="6">
    <location>
        <begin position="20"/>
        <end position="59"/>
    </location>
</feature>
<feature type="compositionally biased region" description="Low complexity" evidence="5">
    <location>
        <begin position="161"/>
        <end position="187"/>
    </location>
</feature>
<dbReference type="InterPro" id="IPR001841">
    <property type="entry name" value="Znf_RING"/>
</dbReference>
<accession>A0AAD7P9Z5</accession>
<dbReference type="SUPFAM" id="SSF49599">
    <property type="entry name" value="TRAF domain-like"/>
    <property type="match status" value="1"/>
</dbReference>
<evidence type="ECO:0000313" key="8">
    <source>
        <dbReference type="Proteomes" id="UP001163823"/>
    </source>
</evidence>
<feature type="compositionally biased region" description="Polar residues" evidence="5">
    <location>
        <begin position="630"/>
        <end position="652"/>
    </location>
</feature>
<feature type="compositionally biased region" description="Polar residues" evidence="5">
    <location>
        <begin position="973"/>
        <end position="984"/>
    </location>
</feature>
<keyword evidence="1" id="KW-0479">Metal-binding</keyword>
<evidence type="ECO:0000256" key="2">
    <source>
        <dbReference type="ARBA" id="ARBA00022771"/>
    </source>
</evidence>
<organism evidence="7 8">
    <name type="scientific">Quillaja saponaria</name>
    <name type="common">Soap bark tree</name>
    <dbReference type="NCBI Taxonomy" id="32244"/>
    <lineage>
        <taxon>Eukaryota</taxon>
        <taxon>Viridiplantae</taxon>
        <taxon>Streptophyta</taxon>
        <taxon>Embryophyta</taxon>
        <taxon>Tracheophyta</taxon>
        <taxon>Spermatophyta</taxon>
        <taxon>Magnoliopsida</taxon>
        <taxon>eudicotyledons</taxon>
        <taxon>Gunneridae</taxon>
        <taxon>Pentapetalae</taxon>
        <taxon>rosids</taxon>
        <taxon>fabids</taxon>
        <taxon>Fabales</taxon>
        <taxon>Quillajaceae</taxon>
        <taxon>Quillaja</taxon>
    </lineage>
</organism>
<feature type="region of interest" description="Disordered" evidence="5">
    <location>
        <begin position="1381"/>
        <end position="1412"/>
    </location>
</feature>
<evidence type="ECO:0000256" key="3">
    <source>
        <dbReference type="ARBA" id="ARBA00022833"/>
    </source>
</evidence>
<feature type="compositionally biased region" description="Polar residues" evidence="5">
    <location>
        <begin position="487"/>
        <end position="520"/>
    </location>
</feature>
<feature type="compositionally biased region" description="Polar residues" evidence="5">
    <location>
        <begin position="416"/>
        <end position="440"/>
    </location>
</feature>
<feature type="region of interest" description="Disordered" evidence="5">
    <location>
        <begin position="812"/>
        <end position="866"/>
    </location>
</feature>
<dbReference type="InterPro" id="IPR017907">
    <property type="entry name" value="Znf_RING_CS"/>
</dbReference>
<feature type="region of interest" description="Disordered" evidence="5">
    <location>
        <begin position="142"/>
        <end position="203"/>
    </location>
</feature>
<dbReference type="InterPro" id="IPR013083">
    <property type="entry name" value="Znf_RING/FYVE/PHD"/>
</dbReference>
<feature type="compositionally biased region" description="Polar residues" evidence="5">
    <location>
        <begin position="145"/>
        <end position="160"/>
    </location>
</feature>
<dbReference type="Proteomes" id="UP001163823">
    <property type="component" value="Chromosome 12"/>
</dbReference>
<dbReference type="PANTHER" id="PTHR37393:SF1">
    <property type="entry name" value="AT-RICH INTERACTIVE DOMAIN-CONTAINING PROTEIN 1A-LIKE"/>
    <property type="match status" value="1"/>
</dbReference>
<dbReference type="EMBL" id="JARAOO010000012">
    <property type="protein sequence ID" value="KAJ7947562.1"/>
    <property type="molecule type" value="Genomic_DNA"/>
</dbReference>
<dbReference type="SUPFAM" id="SSF57850">
    <property type="entry name" value="RING/U-box"/>
    <property type="match status" value="1"/>
</dbReference>
<dbReference type="PROSITE" id="PS50089">
    <property type="entry name" value="ZF_RING_2"/>
    <property type="match status" value="1"/>
</dbReference>
<evidence type="ECO:0000313" key="7">
    <source>
        <dbReference type="EMBL" id="KAJ7947562.1"/>
    </source>
</evidence>
<evidence type="ECO:0000256" key="5">
    <source>
        <dbReference type="SAM" id="MobiDB-lite"/>
    </source>
</evidence>
<gene>
    <name evidence="7" type="ORF">O6P43_028158</name>
</gene>
<feature type="compositionally biased region" description="Low complexity" evidence="5">
    <location>
        <begin position="289"/>
        <end position="300"/>
    </location>
</feature>
<dbReference type="KEGG" id="qsa:O6P43_028158"/>
<dbReference type="Gene3D" id="3.30.40.10">
    <property type="entry name" value="Zinc/RING finger domain, C3HC4 (zinc finger)"/>
    <property type="match status" value="1"/>
</dbReference>
<feature type="compositionally biased region" description="Polar residues" evidence="5">
    <location>
        <begin position="819"/>
        <end position="839"/>
    </location>
</feature>
<feature type="region of interest" description="Disordered" evidence="5">
    <location>
        <begin position="313"/>
        <end position="526"/>
    </location>
</feature>
<evidence type="ECO:0000256" key="4">
    <source>
        <dbReference type="PROSITE-ProRule" id="PRU00175"/>
    </source>
</evidence>
<reference evidence="7" key="1">
    <citation type="journal article" date="2023" name="Science">
        <title>Elucidation of the pathway for biosynthesis of saponin adjuvants from the soapbark tree.</title>
        <authorList>
            <person name="Reed J."/>
            <person name="Orme A."/>
            <person name="El-Demerdash A."/>
            <person name="Owen C."/>
            <person name="Martin L.B.B."/>
            <person name="Misra R.C."/>
            <person name="Kikuchi S."/>
            <person name="Rejzek M."/>
            <person name="Martin A.C."/>
            <person name="Harkess A."/>
            <person name="Leebens-Mack J."/>
            <person name="Louveau T."/>
            <person name="Stephenson M.J."/>
            <person name="Osbourn A."/>
        </authorList>
    </citation>
    <scope>NUCLEOTIDE SEQUENCE</scope>
    <source>
        <strain evidence="7">S10</strain>
    </source>
</reference>
<dbReference type="GO" id="GO:0008270">
    <property type="term" value="F:zinc ion binding"/>
    <property type="evidence" value="ECO:0007669"/>
    <property type="project" value="UniProtKB-KW"/>
</dbReference>
<feature type="region of interest" description="Disordered" evidence="5">
    <location>
        <begin position="621"/>
        <end position="664"/>
    </location>
</feature>
<feature type="region of interest" description="Disordered" evidence="5">
    <location>
        <begin position="261"/>
        <end position="300"/>
    </location>
</feature>
<evidence type="ECO:0000256" key="1">
    <source>
        <dbReference type="ARBA" id="ARBA00022723"/>
    </source>
</evidence>
<proteinExistence type="predicted"/>
<feature type="region of interest" description="Disordered" evidence="5">
    <location>
        <begin position="964"/>
        <end position="1048"/>
    </location>
</feature>
<feature type="compositionally biased region" description="Polar residues" evidence="5">
    <location>
        <begin position="455"/>
        <end position="471"/>
    </location>
</feature>
<keyword evidence="2 4" id="KW-0863">Zinc-finger</keyword>
<comment type="caution">
    <text evidence="7">The sequence shown here is derived from an EMBL/GenBank/DDBJ whole genome shotgun (WGS) entry which is preliminary data.</text>
</comment>